<reference evidence="1" key="3">
    <citation type="submission" date="2025-09" db="UniProtKB">
        <authorList>
            <consortium name="Ensembl"/>
        </authorList>
    </citation>
    <scope>IDENTIFICATION</scope>
</reference>
<dbReference type="AlphaFoldDB" id="A0A452E582"/>
<dbReference type="GeneTree" id="ENSGT00900000143526"/>
<reference evidence="1 2" key="1">
    <citation type="submission" date="2016-04" db="EMBL/GenBank/DDBJ databases">
        <title>Polished mammalian reference genomes with single-molecule sequencing and chromosome conformation capture applied to the Capra hircus genome.</title>
        <authorList>
            <person name="Bickhart D.M."/>
            <person name="Koren S."/>
            <person name="Rosen B."/>
            <person name="Hastie A."/>
            <person name="Liachko I."/>
            <person name="Sullivan S.T."/>
            <person name="Burton J."/>
            <person name="Sayre B.L."/>
            <person name="Huson H.J."/>
            <person name="Lee J."/>
            <person name="Lam E."/>
            <person name="Kelley C.M."/>
            <person name="Hutchison J.L."/>
            <person name="Zhou Y."/>
            <person name="Sun J."/>
            <person name="Crisa A."/>
            <person name="Schwartz J.C."/>
            <person name="Hammond J.A."/>
            <person name="Schroeder S.G."/>
            <person name="Liu G.E."/>
            <person name="Dunham M."/>
            <person name="Shendure J."/>
            <person name="Sonstegard T.S."/>
            <person name="Phillippy A.M."/>
            <person name="Van Tassell C.P."/>
            <person name="Smith T.P."/>
        </authorList>
    </citation>
    <scope>NUCLEOTIDE SEQUENCE [LARGE SCALE GENOMIC DNA]</scope>
</reference>
<protein>
    <submittedName>
        <fullName evidence="1">Uncharacterized protein</fullName>
    </submittedName>
</protein>
<evidence type="ECO:0000313" key="1">
    <source>
        <dbReference type="Ensembl" id="ENSCHIP00000007230.1"/>
    </source>
</evidence>
<reference evidence="1" key="2">
    <citation type="submission" date="2025-08" db="UniProtKB">
        <authorList>
            <consortium name="Ensembl"/>
        </authorList>
    </citation>
    <scope>IDENTIFICATION</scope>
</reference>
<dbReference type="Ensembl" id="ENSCHIT00000014970.1">
    <property type="protein sequence ID" value="ENSCHIP00000007230.1"/>
    <property type="gene ID" value="ENSCHIG00000010809.1"/>
</dbReference>
<proteinExistence type="predicted"/>
<dbReference type="EMBL" id="LWLT01000011">
    <property type="status" value="NOT_ANNOTATED_CDS"/>
    <property type="molecule type" value="Genomic_DNA"/>
</dbReference>
<name>A0A452E582_CAPHI</name>
<keyword evidence="2" id="KW-1185">Reference proteome</keyword>
<sequence length="80" mass="9055">MNFQLMYVNMFNKIYFSCQSTAICVLCCARYSLWVPLGKMGGGFVICWGHLTCHCTNVCLHLQPKGYFASHTIVLLCQPV</sequence>
<dbReference type="Proteomes" id="UP000291000">
    <property type="component" value="Chromosome 14"/>
</dbReference>
<evidence type="ECO:0000313" key="2">
    <source>
        <dbReference type="Proteomes" id="UP000291000"/>
    </source>
</evidence>
<accession>A0A452E582</accession>
<organism evidence="1 2">
    <name type="scientific">Capra hircus</name>
    <name type="common">Goat</name>
    <dbReference type="NCBI Taxonomy" id="9925"/>
    <lineage>
        <taxon>Eukaryota</taxon>
        <taxon>Metazoa</taxon>
        <taxon>Chordata</taxon>
        <taxon>Craniata</taxon>
        <taxon>Vertebrata</taxon>
        <taxon>Euteleostomi</taxon>
        <taxon>Mammalia</taxon>
        <taxon>Eutheria</taxon>
        <taxon>Laurasiatheria</taxon>
        <taxon>Artiodactyla</taxon>
        <taxon>Ruminantia</taxon>
        <taxon>Pecora</taxon>
        <taxon>Bovidae</taxon>
        <taxon>Caprinae</taxon>
        <taxon>Capra</taxon>
    </lineage>
</organism>